<keyword evidence="7" id="KW-1133">Transmembrane helix</keyword>
<keyword evidence="6" id="KW-0735">Signal-anchor</keyword>
<evidence type="ECO:0000256" key="5">
    <source>
        <dbReference type="ARBA" id="ARBA00022692"/>
    </source>
</evidence>
<gene>
    <name evidence="11" type="ORF">NQ314_009909</name>
</gene>
<keyword evidence="8 10" id="KW-0333">Golgi apparatus</keyword>
<keyword evidence="4" id="KW-0808">Transferase</keyword>
<protein>
    <recommendedName>
        <fullName evidence="10">Hexosyltransferase</fullName>
        <ecNumber evidence="10">2.4.1.-</ecNumber>
    </recommendedName>
</protein>
<dbReference type="EMBL" id="JANEYF010002734">
    <property type="protein sequence ID" value="KAJ8942847.1"/>
    <property type="molecule type" value="Genomic_DNA"/>
</dbReference>
<keyword evidence="9" id="KW-0472">Membrane</keyword>
<proteinExistence type="inferred from homology"/>
<dbReference type="GO" id="GO:0047220">
    <property type="term" value="F:galactosylxylosylprotein 3-beta-galactosyltransferase activity"/>
    <property type="evidence" value="ECO:0007669"/>
    <property type="project" value="TreeGrafter"/>
</dbReference>
<evidence type="ECO:0000313" key="11">
    <source>
        <dbReference type="EMBL" id="KAJ8942847.1"/>
    </source>
</evidence>
<dbReference type="PANTHER" id="PTHR11214:SF3">
    <property type="entry name" value="BETA-1,3-GALACTOSYLTRANSFERASE 6"/>
    <property type="match status" value="1"/>
</dbReference>
<dbReference type="GO" id="GO:0006493">
    <property type="term" value="P:protein O-linked glycosylation"/>
    <property type="evidence" value="ECO:0007669"/>
    <property type="project" value="TreeGrafter"/>
</dbReference>
<sequence length="311" mass="37007">CMVTINLTPIEKTCRIEDTDREYNIMKNSKLKNPELIILILSAPKNLDKRDTVRETWINSDQLLHLSSEQSKNNDILILPMLDTYKSLTEKVKRSFVWLNDQYDYGLGFKYVLKCDDDSFVNLKSLTSEIVAMENFYHKLDLKQSFKSNLEQTNFYLSMNAQEVPELKLKESGKKMIGSHLIDMYHMLWVEDIFYQKKLVTYIAKNTENLRSYQSEDVSVGFWLAPVNNVLRVHDVRFDTEWISRGCRNSHLVTHNISRQEMRKMYNNYIEFRTFCPEQVDKRSYYVYDWSVPPSQCCHHFDESIIRLQKR</sequence>
<evidence type="ECO:0000256" key="2">
    <source>
        <dbReference type="ARBA" id="ARBA00008661"/>
    </source>
</evidence>
<dbReference type="Pfam" id="PF01762">
    <property type="entry name" value="Galactosyl_T"/>
    <property type="match status" value="1"/>
</dbReference>
<reference evidence="11" key="1">
    <citation type="journal article" date="2023" name="Insect Mol. Biol.">
        <title>Genome sequencing provides insights into the evolution of gene families encoding plant cell wall-degrading enzymes in longhorned beetles.</title>
        <authorList>
            <person name="Shin N.R."/>
            <person name="Okamura Y."/>
            <person name="Kirsch R."/>
            <person name="Pauchet Y."/>
        </authorList>
    </citation>
    <scope>NUCLEOTIDE SEQUENCE</scope>
    <source>
        <strain evidence="11">RBIC_L_NR</strain>
    </source>
</reference>
<dbReference type="Gene3D" id="3.90.550.50">
    <property type="match status" value="1"/>
</dbReference>
<feature type="non-terminal residue" evidence="11">
    <location>
        <position position="1"/>
    </location>
</feature>
<keyword evidence="12" id="KW-1185">Reference proteome</keyword>
<evidence type="ECO:0000256" key="3">
    <source>
        <dbReference type="ARBA" id="ARBA00022676"/>
    </source>
</evidence>
<evidence type="ECO:0000256" key="7">
    <source>
        <dbReference type="ARBA" id="ARBA00022989"/>
    </source>
</evidence>
<dbReference type="Proteomes" id="UP001162156">
    <property type="component" value="Unassembled WGS sequence"/>
</dbReference>
<dbReference type="InterPro" id="IPR002659">
    <property type="entry name" value="Glyco_trans_31"/>
</dbReference>
<accession>A0AAV8XWK3</accession>
<dbReference type="PANTHER" id="PTHR11214">
    <property type="entry name" value="BETA-1,3-N-ACETYLGLUCOSAMINYLTRANSFERASE"/>
    <property type="match status" value="1"/>
</dbReference>
<evidence type="ECO:0000256" key="9">
    <source>
        <dbReference type="ARBA" id="ARBA00023136"/>
    </source>
</evidence>
<evidence type="ECO:0000256" key="1">
    <source>
        <dbReference type="ARBA" id="ARBA00004323"/>
    </source>
</evidence>
<dbReference type="GO" id="GO:0006024">
    <property type="term" value="P:glycosaminoglycan biosynthetic process"/>
    <property type="evidence" value="ECO:0007669"/>
    <property type="project" value="TreeGrafter"/>
</dbReference>
<evidence type="ECO:0000256" key="8">
    <source>
        <dbReference type="ARBA" id="ARBA00023034"/>
    </source>
</evidence>
<dbReference type="EC" id="2.4.1.-" evidence="10"/>
<comment type="caution">
    <text evidence="11">The sequence shown here is derived from an EMBL/GenBank/DDBJ whole genome shotgun (WGS) entry which is preliminary data.</text>
</comment>
<evidence type="ECO:0000256" key="4">
    <source>
        <dbReference type="ARBA" id="ARBA00022679"/>
    </source>
</evidence>
<comment type="similarity">
    <text evidence="2 10">Belongs to the glycosyltransferase 31 family.</text>
</comment>
<comment type="subcellular location">
    <subcellularLocation>
        <location evidence="1 10">Golgi apparatus membrane</location>
        <topology evidence="1 10">Single-pass type II membrane protein</topology>
    </subcellularLocation>
</comment>
<evidence type="ECO:0000256" key="6">
    <source>
        <dbReference type="ARBA" id="ARBA00022968"/>
    </source>
</evidence>
<name>A0AAV8XWK3_9CUCU</name>
<dbReference type="GO" id="GO:0000139">
    <property type="term" value="C:Golgi membrane"/>
    <property type="evidence" value="ECO:0007669"/>
    <property type="project" value="UniProtKB-SubCell"/>
</dbReference>
<keyword evidence="5" id="KW-0812">Transmembrane</keyword>
<evidence type="ECO:0000313" key="12">
    <source>
        <dbReference type="Proteomes" id="UP001162156"/>
    </source>
</evidence>
<evidence type="ECO:0000256" key="10">
    <source>
        <dbReference type="RuleBase" id="RU363063"/>
    </source>
</evidence>
<organism evidence="11 12">
    <name type="scientific">Rhamnusium bicolor</name>
    <dbReference type="NCBI Taxonomy" id="1586634"/>
    <lineage>
        <taxon>Eukaryota</taxon>
        <taxon>Metazoa</taxon>
        <taxon>Ecdysozoa</taxon>
        <taxon>Arthropoda</taxon>
        <taxon>Hexapoda</taxon>
        <taxon>Insecta</taxon>
        <taxon>Pterygota</taxon>
        <taxon>Neoptera</taxon>
        <taxon>Endopterygota</taxon>
        <taxon>Coleoptera</taxon>
        <taxon>Polyphaga</taxon>
        <taxon>Cucujiformia</taxon>
        <taxon>Chrysomeloidea</taxon>
        <taxon>Cerambycidae</taxon>
        <taxon>Lepturinae</taxon>
        <taxon>Rhagiini</taxon>
        <taxon>Rhamnusium</taxon>
    </lineage>
</organism>
<keyword evidence="3 10" id="KW-0328">Glycosyltransferase</keyword>
<dbReference type="AlphaFoldDB" id="A0AAV8XWK3"/>